<gene>
    <name evidence="1" type="ORF">QPK29_033175</name>
</gene>
<evidence type="ECO:0000313" key="2">
    <source>
        <dbReference type="Proteomes" id="UP001168096"/>
    </source>
</evidence>
<keyword evidence="2" id="KW-1185">Reference proteome</keyword>
<accession>A0ACC7MRZ1</accession>
<protein>
    <submittedName>
        <fullName evidence="1">Uncharacterized protein</fullName>
    </submittedName>
</protein>
<reference evidence="1" key="1">
    <citation type="submission" date="2024-11" db="EMBL/GenBank/DDBJ databases">
        <title>Description of Massilia orientalis sp. nov., isolated from rhizosphere soil of Ageratina adenophora.</title>
        <authorList>
            <person name="Wang Y."/>
        </authorList>
    </citation>
    <scope>NUCLEOTIDE SEQUENCE</scope>
    <source>
        <strain evidence="1">YIM B02787</strain>
    </source>
</reference>
<comment type="caution">
    <text evidence="1">The sequence shown here is derived from an EMBL/GenBank/DDBJ whole genome shotgun (WGS) entry which is preliminary data.</text>
</comment>
<dbReference type="Proteomes" id="UP001168096">
    <property type="component" value="Unassembled WGS sequence"/>
</dbReference>
<name>A0ACC7MRZ1_9BURK</name>
<dbReference type="EMBL" id="JASNRB020000060">
    <property type="protein sequence ID" value="MFJ1472576.1"/>
    <property type="molecule type" value="Genomic_DNA"/>
</dbReference>
<organism evidence="1 2">
    <name type="scientific">Massilia orientalis</name>
    <dbReference type="NCBI Taxonomy" id="3050128"/>
    <lineage>
        <taxon>Bacteria</taxon>
        <taxon>Pseudomonadati</taxon>
        <taxon>Pseudomonadota</taxon>
        <taxon>Betaproteobacteria</taxon>
        <taxon>Burkholderiales</taxon>
        <taxon>Oxalobacteraceae</taxon>
        <taxon>Telluria group</taxon>
        <taxon>Massilia</taxon>
    </lineage>
</organism>
<proteinExistence type="predicted"/>
<sequence>MMLAASLHSVHVNEHQMLFQHVDCLGSGDLLLMDRGYPCRLAPYTGNCASVAL</sequence>
<evidence type="ECO:0000313" key="1">
    <source>
        <dbReference type="EMBL" id="MFJ1472576.1"/>
    </source>
</evidence>